<protein>
    <recommendedName>
        <fullName evidence="6">S-protein homolog</fullName>
    </recommendedName>
</protein>
<dbReference type="InterPro" id="IPR010264">
    <property type="entry name" value="Self-incomp_S1"/>
</dbReference>
<feature type="signal peptide" evidence="6">
    <location>
        <begin position="1"/>
        <end position="23"/>
    </location>
</feature>
<keyword evidence="8" id="KW-1185">Reference proteome</keyword>
<sequence>MKPNKICHFQLYIFLLALAFVLGDCAIGFMRKYHVRIHNGLRDKTMDVHCKSKDDDLGRHTLSSNKTYEFSFRANYFRSTLFFCNLWYQNHHVVFDAFTTDVTLLDKCGGNSDATNCNWKGQEDGVYLLNTASKKWNFMYHWGPKP</sequence>
<dbReference type="PANTHER" id="PTHR31232">
    <property type="match status" value="1"/>
</dbReference>
<accession>A0AAV1SG38</accession>
<proteinExistence type="inferred from homology"/>
<gene>
    <name evidence="7" type="ORF">DCAF_LOCUS22177</name>
</gene>
<comment type="caution">
    <text evidence="7">The sequence shown here is derived from an EMBL/GenBank/DDBJ whole genome shotgun (WGS) entry which is preliminary data.</text>
</comment>
<keyword evidence="4 6" id="KW-0964">Secreted</keyword>
<evidence type="ECO:0000313" key="7">
    <source>
        <dbReference type="EMBL" id="CAK7349460.1"/>
    </source>
</evidence>
<dbReference type="Proteomes" id="UP001314170">
    <property type="component" value="Unassembled WGS sequence"/>
</dbReference>
<evidence type="ECO:0000256" key="6">
    <source>
        <dbReference type="RuleBase" id="RU367044"/>
    </source>
</evidence>
<name>A0AAV1SG38_9ROSI</name>
<dbReference type="GO" id="GO:0060320">
    <property type="term" value="P:rejection of self pollen"/>
    <property type="evidence" value="ECO:0007669"/>
    <property type="project" value="UniProtKB-KW"/>
</dbReference>
<comment type="similarity">
    <text evidence="2 6">Belongs to the plant self-incompatibility (S1) protein family.</text>
</comment>
<dbReference type="Pfam" id="PF05938">
    <property type="entry name" value="Self-incomp_S1"/>
    <property type="match status" value="1"/>
</dbReference>
<evidence type="ECO:0000256" key="4">
    <source>
        <dbReference type="ARBA" id="ARBA00022525"/>
    </source>
</evidence>
<dbReference type="EMBL" id="CAWUPB010001173">
    <property type="protein sequence ID" value="CAK7349460.1"/>
    <property type="molecule type" value="Genomic_DNA"/>
</dbReference>
<reference evidence="7 8" key="1">
    <citation type="submission" date="2024-01" db="EMBL/GenBank/DDBJ databases">
        <authorList>
            <person name="Waweru B."/>
        </authorList>
    </citation>
    <scope>NUCLEOTIDE SEQUENCE [LARGE SCALE GENOMIC DNA]</scope>
</reference>
<organism evidence="7 8">
    <name type="scientific">Dovyalis caffra</name>
    <dbReference type="NCBI Taxonomy" id="77055"/>
    <lineage>
        <taxon>Eukaryota</taxon>
        <taxon>Viridiplantae</taxon>
        <taxon>Streptophyta</taxon>
        <taxon>Embryophyta</taxon>
        <taxon>Tracheophyta</taxon>
        <taxon>Spermatophyta</taxon>
        <taxon>Magnoliopsida</taxon>
        <taxon>eudicotyledons</taxon>
        <taxon>Gunneridae</taxon>
        <taxon>Pentapetalae</taxon>
        <taxon>rosids</taxon>
        <taxon>fabids</taxon>
        <taxon>Malpighiales</taxon>
        <taxon>Salicaceae</taxon>
        <taxon>Flacourtieae</taxon>
        <taxon>Dovyalis</taxon>
    </lineage>
</organism>
<feature type="chain" id="PRO_5043098946" description="S-protein homolog" evidence="6">
    <location>
        <begin position="24"/>
        <end position="146"/>
    </location>
</feature>
<evidence type="ECO:0000313" key="8">
    <source>
        <dbReference type="Proteomes" id="UP001314170"/>
    </source>
</evidence>
<evidence type="ECO:0000256" key="5">
    <source>
        <dbReference type="ARBA" id="ARBA00022729"/>
    </source>
</evidence>
<comment type="subcellular location">
    <subcellularLocation>
        <location evidence="1 6">Secreted</location>
    </subcellularLocation>
</comment>
<evidence type="ECO:0000256" key="1">
    <source>
        <dbReference type="ARBA" id="ARBA00004613"/>
    </source>
</evidence>
<dbReference type="AlphaFoldDB" id="A0AAV1SG38"/>
<keyword evidence="5 6" id="KW-0732">Signal</keyword>
<evidence type="ECO:0000256" key="2">
    <source>
        <dbReference type="ARBA" id="ARBA00005581"/>
    </source>
</evidence>
<evidence type="ECO:0000256" key="3">
    <source>
        <dbReference type="ARBA" id="ARBA00022471"/>
    </source>
</evidence>
<dbReference type="GO" id="GO:0005576">
    <property type="term" value="C:extracellular region"/>
    <property type="evidence" value="ECO:0007669"/>
    <property type="project" value="UniProtKB-SubCell"/>
</dbReference>
<keyword evidence="3 6" id="KW-0713">Self-incompatibility</keyword>
<dbReference type="PANTHER" id="PTHR31232:SF164">
    <property type="entry name" value="S-PROTEIN HOMOLOG"/>
    <property type="match status" value="1"/>
</dbReference>